<reference evidence="2 3" key="1">
    <citation type="journal article" date="2015" name="Sci. Rep.">
        <title>The power of single molecule real-time sequencing technology in the de novo assembly of a eukaryotic genome.</title>
        <authorList>
            <person name="Sakai H."/>
            <person name="Naito K."/>
            <person name="Ogiso-Tanaka E."/>
            <person name="Takahashi Y."/>
            <person name="Iseki K."/>
            <person name="Muto C."/>
            <person name="Satou K."/>
            <person name="Teruya K."/>
            <person name="Shiroma A."/>
            <person name="Shimoji M."/>
            <person name="Hirano T."/>
            <person name="Itoh T."/>
            <person name="Kaga A."/>
            <person name="Tomooka N."/>
        </authorList>
    </citation>
    <scope>NUCLEOTIDE SEQUENCE [LARGE SCALE GENOMIC DNA]</scope>
    <source>
        <strain evidence="3">cv. Shumari</strain>
    </source>
</reference>
<dbReference type="EMBL" id="AP015042">
    <property type="protein sequence ID" value="BAT97378.1"/>
    <property type="molecule type" value="Genomic_DNA"/>
</dbReference>
<dbReference type="AlphaFoldDB" id="A0A0S3SXB1"/>
<organism evidence="2 3">
    <name type="scientific">Vigna angularis var. angularis</name>
    <dbReference type="NCBI Taxonomy" id="157739"/>
    <lineage>
        <taxon>Eukaryota</taxon>
        <taxon>Viridiplantae</taxon>
        <taxon>Streptophyta</taxon>
        <taxon>Embryophyta</taxon>
        <taxon>Tracheophyta</taxon>
        <taxon>Spermatophyta</taxon>
        <taxon>Magnoliopsida</taxon>
        <taxon>eudicotyledons</taxon>
        <taxon>Gunneridae</taxon>
        <taxon>Pentapetalae</taxon>
        <taxon>rosids</taxon>
        <taxon>fabids</taxon>
        <taxon>Fabales</taxon>
        <taxon>Fabaceae</taxon>
        <taxon>Papilionoideae</taxon>
        <taxon>50 kb inversion clade</taxon>
        <taxon>NPAAA clade</taxon>
        <taxon>indigoferoid/millettioid clade</taxon>
        <taxon>Phaseoleae</taxon>
        <taxon>Vigna</taxon>
    </lineage>
</organism>
<proteinExistence type="predicted"/>
<evidence type="ECO:0000256" key="1">
    <source>
        <dbReference type="SAM" id="Phobius"/>
    </source>
</evidence>
<protein>
    <submittedName>
        <fullName evidence="2">Uncharacterized protein</fullName>
    </submittedName>
</protein>
<keyword evidence="1" id="KW-1133">Transmembrane helix</keyword>
<keyword evidence="3" id="KW-1185">Reference proteome</keyword>
<feature type="transmembrane region" description="Helical" evidence="1">
    <location>
        <begin position="20"/>
        <end position="45"/>
    </location>
</feature>
<keyword evidence="1" id="KW-0472">Membrane</keyword>
<keyword evidence="1" id="KW-0812">Transmembrane</keyword>
<name>A0A0S3SXB1_PHAAN</name>
<gene>
    <name evidence="2" type="primary">Vigan.09G080700</name>
    <name evidence="2" type="ORF">VIGAN_09080700</name>
</gene>
<evidence type="ECO:0000313" key="3">
    <source>
        <dbReference type="Proteomes" id="UP000291084"/>
    </source>
</evidence>
<dbReference type="Proteomes" id="UP000291084">
    <property type="component" value="Chromosome 9"/>
</dbReference>
<sequence length="122" mass="14144">PKSFHYSVARLGCSVEPILLLSLVVFVVWVYERVGLTWEGFFLLIRMANLKDAHSFQTFHHFEAPLKVETTIDMGFEVFHRSFLCNHHLEAPLYPKTTIEDEKTQMDYDTIVGERRIQLSGG</sequence>
<accession>A0A0S3SXB1</accession>
<feature type="non-terminal residue" evidence="2">
    <location>
        <position position="1"/>
    </location>
</feature>
<evidence type="ECO:0000313" key="2">
    <source>
        <dbReference type="EMBL" id="BAT97378.1"/>
    </source>
</evidence>